<keyword evidence="1" id="KW-0732">Signal</keyword>
<name>A0A319DDM5_9EURO</name>
<evidence type="ECO:0000313" key="2">
    <source>
        <dbReference type="EMBL" id="PYH95520.1"/>
    </source>
</evidence>
<accession>A0A319DDM5</accession>
<feature type="signal peptide" evidence="1">
    <location>
        <begin position="1"/>
        <end position="19"/>
    </location>
</feature>
<protein>
    <recommendedName>
        <fullName evidence="4">SnoaL-like domain-containing protein</fullName>
    </recommendedName>
</protein>
<keyword evidence="3" id="KW-1185">Reference proteome</keyword>
<sequence>MRILLLLLLLALFVAAIAASPLYGYALPAAPHDPPKPDTAPFYPWKSRIASAADHVDRTTLYGVARTAESQGMPNFAHYLQHFLANTGSEASVAPEEMMAAMPQFRAQVLHLAEFKARLAFRSLVMGERTAVPFSSFWHEYVATSDQSWDWHLALGRFVYSVTGVVRMDENNQATVQYAVHVFDYCDWDANREMVVGPFRFSEPQMGVLQVKGLGLEFKIRGSSPSQTIDGFVPGQAFPAPAA</sequence>
<dbReference type="AlphaFoldDB" id="A0A319DDM5"/>
<evidence type="ECO:0000256" key="1">
    <source>
        <dbReference type="SAM" id="SignalP"/>
    </source>
</evidence>
<organism evidence="2 3">
    <name type="scientific">Aspergillus ellipticus CBS 707.79</name>
    <dbReference type="NCBI Taxonomy" id="1448320"/>
    <lineage>
        <taxon>Eukaryota</taxon>
        <taxon>Fungi</taxon>
        <taxon>Dikarya</taxon>
        <taxon>Ascomycota</taxon>
        <taxon>Pezizomycotina</taxon>
        <taxon>Eurotiomycetes</taxon>
        <taxon>Eurotiomycetidae</taxon>
        <taxon>Eurotiales</taxon>
        <taxon>Aspergillaceae</taxon>
        <taxon>Aspergillus</taxon>
        <taxon>Aspergillus subgen. Circumdati</taxon>
    </lineage>
</organism>
<dbReference type="Proteomes" id="UP000247810">
    <property type="component" value="Unassembled WGS sequence"/>
</dbReference>
<reference evidence="2 3" key="1">
    <citation type="submission" date="2018-02" db="EMBL/GenBank/DDBJ databases">
        <title>The genomes of Aspergillus section Nigri reveals drivers in fungal speciation.</title>
        <authorList>
            <consortium name="DOE Joint Genome Institute"/>
            <person name="Vesth T.C."/>
            <person name="Nybo J."/>
            <person name="Theobald S."/>
            <person name="Brandl J."/>
            <person name="Frisvad J.C."/>
            <person name="Nielsen K.F."/>
            <person name="Lyhne E.K."/>
            <person name="Kogle M.E."/>
            <person name="Kuo A."/>
            <person name="Riley R."/>
            <person name="Clum A."/>
            <person name="Nolan M."/>
            <person name="Lipzen A."/>
            <person name="Salamov A."/>
            <person name="Henrissat B."/>
            <person name="Wiebenga A."/>
            <person name="De vries R.P."/>
            <person name="Grigoriev I.V."/>
            <person name="Mortensen U.H."/>
            <person name="Andersen M.R."/>
            <person name="Baker S.E."/>
        </authorList>
    </citation>
    <scope>NUCLEOTIDE SEQUENCE [LARGE SCALE GENOMIC DNA]</scope>
    <source>
        <strain evidence="2 3">CBS 707.79</strain>
    </source>
</reference>
<evidence type="ECO:0000313" key="3">
    <source>
        <dbReference type="Proteomes" id="UP000247810"/>
    </source>
</evidence>
<dbReference type="OrthoDB" id="4183412at2759"/>
<dbReference type="EMBL" id="KZ825852">
    <property type="protein sequence ID" value="PYH95520.1"/>
    <property type="molecule type" value="Genomic_DNA"/>
</dbReference>
<proteinExistence type="predicted"/>
<dbReference type="VEuPathDB" id="FungiDB:BO71DRAFT_397967"/>
<feature type="chain" id="PRO_5016390301" description="SnoaL-like domain-containing protein" evidence="1">
    <location>
        <begin position="20"/>
        <end position="243"/>
    </location>
</feature>
<gene>
    <name evidence="2" type="ORF">BO71DRAFT_397967</name>
</gene>
<evidence type="ECO:0008006" key="4">
    <source>
        <dbReference type="Google" id="ProtNLM"/>
    </source>
</evidence>